<evidence type="ECO:0000313" key="2">
    <source>
        <dbReference type="Proteomes" id="UP000789525"/>
    </source>
</evidence>
<reference evidence="1" key="1">
    <citation type="submission" date="2021-06" db="EMBL/GenBank/DDBJ databases">
        <authorList>
            <person name="Kallberg Y."/>
            <person name="Tangrot J."/>
            <person name="Rosling A."/>
        </authorList>
    </citation>
    <scope>NUCLEOTIDE SEQUENCE</scope>
    <source>
        <strain evidence="1">CL356</strain>
    </source>
</reference>
<gene>
    <name evidence="1" type="ORF">ACOLOM_LOCUS13551</name>
</gene>
<dbReference type="Proteomes" id="UP000789525">
    <property type="component" value="Unassembled WGS sequence"/>
</dbReference>
<keyword evidence="2" id="KW-1185">Reference proteome</keyword>
<sequence>IYPDQDLLKAKYELLAKTNMVDFISELYKQIHNTDKVPSEFATKRQEVLQTLENLQAEAQKVLDIIENPEVITALRQDKLQNLHFLREKYG</sequence>
<proteinExistence type="predicted"/>
<name>A0ACA9QX30_9GLOM</name>
<accession>A0ACA9QX30</accession>
<feature type="non-terminal residue" evidence="1">
    <location>
        <position position="1"/>
    </location>
</feature>
<comment type="caution">
    <text evidence="1">The sequence shown here is derived from an EMBL/GenBank/DDBJ whole genome shotgun (WGS) entry which is preliminary data.</text>
</comment>
<evidence type="ECO:0000313" key="1">
    <source>
        <dbReference type="EMBL" id="CAG8767635.1"/>
    </source>
</evidence>
<feature type="non-terminal residue" evidence="1">
    <location>
        <position position="91"/>
    </location>
</feature>
<protein>
    <submittedName>
        <fullName evidence="1">16207_t:CDS:1</fullName>
    </submittedName>
</protein>
<dbReference type="EMBL" id="CAJVPT010062840">
    <property type="protein sequence ID" value="CAG8767635.1"/>
    <property type="molecule type" value="Genomic_DNA"/>
</dbReference>
<organism evidence="1 2">
    <name type="scientific">Acaulospora colombiana</name>
    <dbReference type="NCBI Taxonomy" id="27376"/>
    <lineage>
        <taxon>Eukaryota</taxon>
        <taxon>Fungi</taxon>
        <taxon>Fungi incertae sedis</taxon>
        <taxon>Mucoromycota</taxon>
        <taxon>Glomeromycotina</taxon>
        <taxon>Glomeromycetes</taxon>
        <taxon>Diversisporales</taxon>
        <taxon>Acaulosporaceae</taxon>
        <taxon>Acaulospora</taxon>
    </lineage>
</organism>